<feature type="region of interest" description="Disordered" evidence="1">
    <location>
        <begin position="255"/>
        <end position="284"/>
    </location>
</feature>
<feature type="compositionally biased region" description="Low complexity" evidence="1">
    <location>
        <begin position="318"/>
        <end position="336"/>
    </location>
</feature>
<sequence length="398" mass="44107">MSSPPVKRRKIGDPDRPQQPRSSNQIQEQAFERSYQIQRFLFNDPDNDSTTWAIIEGRRQEPKFIDSQTTASPPGSCEDDSSAAGADDSLTTSVSFHQKRSKARLAESSARFEGPHAEVRATRNNLSYPDSEPCKEGKQFPNISKLREHLKRVHSPEYRCSDCNHKFSQVSVAELQDLRASHRPKCSHAGRTPLPGFDMTAEQWEKCKNWSQNRGVDRGSRNGLSERKPAWSWRRIYNSLFPADRIAVGQDPCAFKPIGPRAHQLPRAQPRGPTKGAGPAPTMTPSEFVSVFSLDFKASNGSEDPAFGDPWPSSNPQGPSSITPSSTSGTTETVESAPSQSEIPARQPVTILDDYMDSAWADYNPNMDANMDAFLGEYIPGMQPSFGQIDERMDGSGT</sequence>
<comment type="caution">
    <text evidence="2">The sequence shown here is derived from an EMBL/GenBank/DDBJ whole genome shotgun (WGS) entry which is preliminary data.</text>
</comment>
<keyword evidence="3" id="KW-1185">Reference proteome</keyword>
<feature type="region of interest" description="Disordered" evidence="1">
    <location>
        <begin position="42"/>
        <end position="138"/>
    </location>
</feature>
<dbReference type="OrthoDB" id="5148030at2759"/>
<feature type="region of interest" description="Disordered" evidence="1">
    <location>
        <begin position="1"/>
        <end position="29"/>
    </location>
</feature>
<dbReference type="EMBL" id="CABFNO020001568">
    <property type="protein sequence ID" value="CAH0004789.1"/>
    <property type="molecule type" value="Genomic_DNA"/>
</dbReference>
<reference evidence="2" key="1">
    <citation type="submission" date="2021-10" db="EMBL/GenBank/DDBJ databases">
        <authorList>
            <person name="Piombo E."/>
        </authorList>
    </citation>
    <scope>NUCLEOTIDE SEQUENCE</scope>
</reference>
<name>A0A9N9UV76_9HYPO</name>
<feature type="compositionally biased region" description="Basic residues" evidence="1">
    <location>
        <begin position="1"/>
        <end position="10"/>
    </location>
</feature>
<feature type="compositionally biased region" description="Polar residues" evidence="1">
    <location>
        <begin position="19"/>
        <end position="28"/>
    </location>
</feature>
<accession>A0A9N9UV76</accession>
<evidence type="ECO:0000256" key="1">
    <source>
        <dbReference type="SAM" id="MobiDB-lite"/>
    </source>
</evidence>
<protein>
    <recommendedName>
        <fullName evidence="4">C2H2-type domain-containing protein</fullName>
    </recommendedName>
</protein>
<feature type="region of interest" description="Disordered" evidence="1">
    <location>
        <begin position="301"/>
        <end position="350"/>
    </location>
</feature>
<dbReference type="Proteomes" id="UP000754883">
    <property type="component" value="Unassembled WGS sequence"/>
</dbReference>
<evidence type="ECO:0000313" key="3">
    <source>
        <dbReference type="Proteomes" id="UP000754883"/>
    </source>
</evidence>
<evidence type="ECO:0000313" key="2">
    <source>
        <dbReference type="EMBL" id="CAH0004789.1"/>
    </source>
</evidence>
<dbReference type="AlphaFoldDB" id="A0A9N9UV76"/>
<evidence type="ECO:0008006" key="4">
    <source>
        <dbReference type="Google" id="ProtNLM"/>
    </source>
</evidence>
<proteinExistence type="predicted"/>
<gene>
    <name evidence="2" type="ORF">CBYS24578_00005696</name>
</gene>
<organism evidence="2 3">
    <name type="scientific">Clonostachys byssicola</name>
    <dbReference type="NCBI Taxonomy" id="160290"/>
    <lineage>
        <taxon>Eukaryota</taxon>
        <taxon>Fungi</taxon>
        <taxon>Dikarya</taxon>
        <taxon>Ascomycota</taxon>
        <taxon>Pezizomycotina</taxon>
        <taxon>Sordariomycetes</taxon>
        <taxon>Hypocreomycetidae</taxon>
        <taxon>Hypocreales</taxon>
        <taxon>Bionectriaceae</taxon>
        <taxon>Clonostachys</taxon>
    </lineage>
</organism>